<evidence type="ECO:0000256" key="1">
    <source>
        <dbReference type="ARBA" id="ARBA00022729"/>
    </source>
</evidence>
<dbReference type="Pfam" id="PF13385">
    <property type="entry name" value="Laminin_G_3"/>
    <property type="match status" value="1"/>
</dbReference>
<sequence>MNLPSRLAVSPAPTFCRRACRGLVQWLGILCLSWTGVAQAATYGYAPIPLAWVDNTLHANVAWGGAAQCAAWNFAPIDDDGTAPINLGFSFTFGGTAYTQVRINSNGRLQFGNNFCGYGMQFAGPPPTYSYNYPDANMNNTLRVYGADFCPGGAPAPCAGRVTYATLGSAPNRRFVVTWSGMKEWNSGSSLFNVQIILEESGDFIYQYKDIANTTQGSGQVGYQLTSGDYVAVDFSTVNSLAYSGLRFFKPSPPLAEYRFGECAGAPIQAADSSGNGYHGTLAGGVSVAASGRICTADTFNGNTSYVGLPASFPKLGAAAGYTNFTIAAWINSSNVAKSGQRIYVDDQNNTGGFAVSLGDGGAGRVRFFSRAVSPIIFDSPAVISNGNWYLVVATHDATAKKRRLLIHAANGSLVSDTSDIYSGGWGTDAGTAAIGGENAASTENSASYRFQGRIDETKIYNRILTDNEIAAIAANEGQGLQRDGSLRVCAVCNATLGAYNAFETSQPSGSITGAIRTKVAGQTFASSSGDLRIVALNAGRTALDTGINTSNIRVDFLDASGESGLPDGNGCYAGATLIATTGNQTINSGVGILSPSPNIPNAYPRVRLRIYSPPASPTAIGCSNDVFAIRPAYFNIIGAVARDADWQNPGNARGLNNLSITGGVVHAAGKPFSIAGLTARNAANNTTTNYAGNPKLVPGNLVLPDPGYCTANGFSCAPGSFNVGSWNYASGTLSSAAASYSDAGAFSWEVEDRNFADVDSADSTKKQRYFRSNAVIFTGRFVPASYQLNLNSPLLQTFGSTCAGRSFTYLGQPFGYAVAPSVTVRAMNGAAAPAQTANYLGVIGSGGIWKLASPMLYNSAACTAPTQTCAMIRLDAASKTRFTATYGYTSIPAAALPGWASLTPAMVGNADIVSVNNGSGTLSFGATDRLALRRDTTIAPDPVTQAPFSANMTLTLQLDDLSEAGVAGNPAAISGSLAAAPLPFDAGNQFRLGRLRLVNAYGSELLPMRVPVHSEFYTGNGWNINGDDNCTSLPLNAFAVSNVVGAAPAIAAVTPNPLSLTNGQATLIFDATNLTGSFDLAANLNAAGADTSCNAAHGGVAANMPWLQGFWSSVCGGTPAWQQDPNARIRLGSPKAPYLYLREMY</sequence>
<keyword evidence="1" id="KW-0732">Signal</keyword>
<accession>A0A126SXW7</accession>
<dbReference type="AlphaFoldDB" id="A0A126SXW7"/>
<evidence type="ECO:0000313" key="4">
    <source>
        <dbReference type="EMBL" id="AMK59147.1"/>
    </source>
</evidence>
<evidence type="ECO:0000256" key="2">
    <source>
        <dbReference type="ARBA" id="ARBA00023157"/>
    </source>
</evidence>
<feature type="domain" description="LamG-like jellyroll fold" evidence="3">
    <location>
        <begin position="323"/>
        <end position="468"/>
    </location>
</feature>
<proteinExistence type="predicted"/>
<dbReference type="InterPro" id="IPR006558">
    <property type="entry name" value="LamG-like"/>
</dbReference>
<dbReference type="EMBL" id="KU144970">
    <property type="protein sequence ID" value="AMK59147.1"/>
    <property type="molecule type" value="Genomic_DNA"/>
</dbReference>
<keyword evidence="2" id="KW-1015">Disulfide bond</keyword>
<protein>
    <recommendedName>
        <fullName evidence="3">LamG-like jellyroll fold domain-containing protein</fullName>
    </recommendedName>
</protein>
<dbReference type="Pfam" id="PF20419">
    <property type="entry name" value="DUF6701"/>
    <property type="match status" value="1"/>
</dbReference>
<dbReference type="InterPro" id="IPR046524">
    <property type="entry name" value="DUF6701"/>
</dbReference>
<reference evidence="4" key="1">
    <citation type="journal article" date="2016" name="Appl. Environ. Microbiol.">
        <title>Functional Metagenomics of a Biostimulated Petroleum-Contaminated Soil Reveals an Extraordinary Diversity of Extradiol Dioxygenases.</title>
        <authorList>
            <person name="Terron-Gonzalez L."/>
            <person name="Martin-Cabello G."/>
            <person name="Ferrer M."/>
            <person name="Santero E."/>
        </authorList>
    </citation>
    <scope>NUCLEOTIDE SEQUENCE</scope>
</reference>
<name>A0A126SXW7_9BACT</name>
<organism evidence="4">
    <name type="scientific">uncultured bacterium UPO42</name>
    <dbReference type="NCBI Taxonomy" id="1776967"/>
    <lineage>
        <taxon>Bacteria</taxon>
        <taxon>environmental samples</taxon>
    </lineage>
</organism>
<dbReference type="SUPFAM" id="SSF49899">
    <property type="entry name" value="Concanavalin A-like lectins/glucanases"/>
    <property type="match status" value="1"/>
</dbReference>
<dbReference type="Gene3D" id="2.60.120.200">
    <property type="match status" value="1"/>
</dbReference>
<dbReference type="SMART" id="SM00560">
    <property type="entry name" value="LamGL"/>
    <property type="match status" value="1"/>
</dbReference>
<evidence type="ECO:0000259" key="3">
    <source>
        <dbReference type="SMART" id="SM00560"/>
    </source>
</evidence>
<dbReference type="InterPro" id="IPR013320">
    <property type="entry name" value="ConA-like_dom_sf"/>
</dbReference>